<protein>
    <recommendedName>
        <fullName evidence="3">Peptidase M16 N-terminal domain-containing protein</fullName>
    </recommendedName>
</protein>
<dbReference type="AlphaFoldDB" id="A0A2G9RJW9"/>
<dbReference type="OrthoDB" id="10250783at2759"/>
<dbReference type="GO" id="GO:0005759">
    <property type="term" value="C:mitochondrial matrix"/>
    <property type="evidence" value="ECO:0007669"/>
    <property type="project" value="TreeGrafter"/>
</dbReference>
<dbReference type="PANTHER" id="PTHR43016:SF13">
    <property type="entry name" value="PRESEQUENCE PROTEASE, MITOCHONDRIAL"/>
    <property type="match status" value="1"/>
</dbReference>
<evidence type="ECO:0008006" key="3">
    <source>
        <dbReference type="Google" id="ProtNLM"/>
    </source>
</evidence>
<name>A0A2G9RJW9_AQUCT</name>
<accession>A0A2G9RJW9</accession>
<dbReference type="GO" id="GO:0016485">
    <property type="term" value="P:protein processing"/>
    <property type="evidence" value="ECO:0007669"/>
    <property type="project" value="TreeGrafter"/>
</dbReference>
<gene>
    <name evidence="1" type="ORF">AB205_0170360</name>
</gene>
<dbReference type="SUPFAM" id="SSF63411">
    <property type="entry name" value="LuxS/MPP-like metallohydrolase"/>
    <property type="match status" value="1"/>
</dbReference>
<sequence>MLRPTPKISPTMSFVATSNISWAYFRGNTVAHCLLSPSSWCITCSMCKLLEFIPAVQIFNAFYKLTTTTLQCMVVCFFFCRALVANSWRWKASSATERALNYKPGQVIHGFTVNEVTPIPDFNITAVKLSHEGTGAKYLHLAREDSDNLFSVQFRTTPMDSTGVPHILEHTVLAGSEKYPCRDPFFKMQNRSLATFMNAFTGNYGTLQTV</sequence>
<dbReference type="GO" id="GO:0004222">
    <property type="term" value="F:metalloendopeptidase activity"/>
    <property type="evidence" value="ECO:0007669"/>
    <property type="project" value="TreeGrafter"/>
</dbReference>
<dbReference type="Gene3D" id="3.30.830.10">
    <property type="entry name" value="Metalloenzyme, LuxS/M16 peptidase-like"/>
    <property type="match status" value="1"/>
</dbReference>
<dbReference type="Proteomes" id="UP000228934">
    <property type="component" value="Unassembled WGS sequence"/>
</dbReference>
<keyword evidence="2" id="KW-1185">Reference proteome</keyword>
<dbReference type="InterPro" id="IPR011249">
    <property type="entry name" value="Metalloenz_LuxS/M16"/>
</dbReference>
<reference evidence="2" key="1">
    <citation type="journal article" date="2017" name="Nat. Commun.">
        <title>The North American bullfrog draft genome provides insight into hormonal regulation of long noncoding RNA.</title>
        <authorList>
            <person name="Hammond S.A."/>
            <person name="Warren R.L."/>
            <person name="Vandervalk B.P."/>
            <person name="Kucuk E."/>
            <person name="Khan H."/>
            <person name="Gibb E.A."/>
            <person name="Pandoh P."/>
            <person name="Kirk H."/>
            <person name="Zhao Y."/>
            <person name="Jones M."/>
            <person name="Mungall A.J."/>
            <person name="Coope R."/>
            <person name="Pleasance S."/>
            <person name="Moore R.A."/>
            <person name="Holt R.A."/>
            <person name="Round J.M."/>
            <person name="Ohora S."/>
            <person name="Walle B.V."/>
            <person name="Veldhoen N."/>
            <person name="Helbing C.C."/>
            <person name="Birol I."/>
        </authorList>
    </citation>
    <scope>NUCLEOTIDE SEQUENCE [LARGE SCALE GENOMIC DNA]</scope>
</reference>
<proteinExistence type="predicted"/>
<dbReference type="GO" id="GO:0046872">
    <property type="term" value="F:metal ion binding"/>
    <property type="evidence" value="ECO:0007669"/>
    <property type="project" value="InterPro"/>
</dbReference>
<dbReference type="PANTHER" id="PTHR43016">
    <property type="entry name" value="PRESEQUENCE PROTEASE"/>
    <property type="match status" value="1"/>
</dbReference>
<organism evidence="1 2">
    <name type="scientific">Aquarana catesbeiana</name>
    <name type="common">American bullfrog</name>
    <name type="synonym">Rana catesbeiana</name>
    <dbReference type="NCBI Taxonomy" id="8400"/>
    <lineage>
        <taxon>Eukaryota</taxon>
        <taxon>Metazoa</taxon>
        <taxon>Chordata</taxon>
        <taxon>Craniata</taxon>
        <taxon>Vertebrata</taxon>
        <taxon>Euteleostomi</taxon>
        <taxon>Amphibia</taxon>
        <taxon>Batrachia</taxon>
        <taxon>Anura</taxon>
        <taxon>Neobatrachia</taxon>
        <taxon>Ranoidea</taxon>
        <taxon>Ranidae</taxon>
        <taxon>Aquarana</taxon>
    </lineage>
</organism>
<evidence type="ECO:0000313" key="2">
    <source>
        <dbReference type="Proteomes" id="UP000228934"/>
    </source>
</evidence>
<evidence type="ECO:0000313" key="1">
    <source>
        <dbReference type="EMBL" id="PIO28144.1"/>
    </source>
</evidence>
<dbReference type="EMBL" id="KV940053">
    <property type="protein sequence ID" value="PIO28144.1"/>
    <property type="molecule type" value="Genomic_DNA"/>
</dbReference>